<feature type="domain" description="Proliferating cell nuclear antigen PCNA N-terminal" evidence="2">
    <location>
        <begin position="113"/>
        <end position="218"/>
    </location>
</feature>
<dbReference type="GO" id="GO:0006272">
    <property type="term" value="P:leading strand elongation"/>
    <property type="evidence" value="ECO:0007669"/>
    <property type="project" value="TreeGrafter"/>
</dbReference>
<dbReference type="GO" id="GO:0030337">
    <property type="term" value="F:DNA polymerase processivity factor activity"/>
    <property type="evidence" value="ECO:0007669"/>
    <property type="project" value="InterPro"/>
</dbReference>
<dbReference type="PANTHER" id="PTHR11352:SF0">
    <property type="entry name" value="PROLIFERATING CELL NUCLEAR ANTIGEN"/>
    <property type="match status" value="1"/>
</dbReference>
<evidence type="ECO:0000259" key="2">
    <source>
        <dbReference type="Pfam" id="PF00705"/>
    </source>
</evidence>
<dbReference type="InterPro" id="IPR000730">
    <property type="entry name" value="Pr_cel_nuc_antig"/>
</dbReference>
<dbReference type="PANTHER" id="PTHR11352">
    <property type="entry name" value="PROLIFERATING CELL NUCLEAR ANTIGEN"/>
    <property type="match status" value="1"/>
</dbReference>
<protein>
    <recommendedName>
        <fullName evidence="2">Proliferating cell nuclear antigen PCNA N-terminal domain-containing protein</fullName>
    </recommendedName>
</protein>
<dbReference type="Pfam" id="PF00705">
    <property type="entry name" value="PCNA_N"/>
    <property type="match status" value="1"/>
</dbReference>
<dbReference type="GO" id="GO:0003677">
    <property type="term" value="F:DNA binding"/>
    <property type="evidence" value="ECO:0007669"/>
    <property type="project" value="UniProtKB-KW"/>
</dbReference>
<dbReference type="Gene3D" id="3.70.10.10">
    <property type="match status" value="1"/>
</dbReference>
<keyword evidence="1" id="KW-0238">DNA-binding</keyword>
<accession>A0A0F9LXT6</accession>
<dbReference type="InterPro" id="IPR046938">
    <property type="entry name" value="DNA_clamp_sf"/>
</dbReference>
<dbReference type="PRINTS" id="PR00339">
    <property type="entry name" value="PCNACYCLIN"/>
</dbReference>
<dbReference type="InterPro" id="IPR022648">
    <property type="entry name" value="Pr_cel_nuc_antig_N"/>
</dbReference>
<sequence>MVETNNPEYWHGLAEKGKADDEILIEIENLKRKHGESDSTTIFSKESPKFFFRKEFTTGLSQELKNIFTSKSNFPPEEIKEKTKRFREEVKEYLVTVHIKKIACEITFDAFPLLKLIKALDTLIDEARFTITPHEILLEFMDPSRICLVRITLSDSSYKFYREAKIYLNIGNFKDVLKNEASDKASLSIQFGEKVLFLTIKSGKYGAKINRTLDYIDLETEDIPFTHLTSIVYTFNFTLEQQKFQYTMKNLGVYSDIIDISSENQSVKFSENGEIGKGEFTWNEKQLLRLQVSEEENLSSHSLSFLSWVDKITQVLCKKDPIHFSVKHDHPIRIKTDFTQLGDSSLLYFLAPRIPEEDYDDDMEDF</sequence>
<dbReference type="GO" id="GO:0006275">
    <property type="term" value="P:regulation of DNA replication"/>
    <property type="evidence" value="ECO:0007669"/>
    <property type="project" value="InterPro"/>
</dbReference>
<proteinExistence type="predicted"/>
<name>A0A0F9LXT6_9ZZZZ</name>
<dbReference type="SUPFAM" id="SSF55979">
    <property type="entry name" value="DNA clamp"/>
    <property type="match status" value="2"/>
</dbReference>
<comment type="caution">
    <text evidence="3">The sequence shown here is derived from an EMBL/GenBank/DDBJ whole genome shotgun (WGS) entry which is preliminary data.</text>
</comment>
<evidence type="ECO:0000256" key="1">
    <source>
        <dbReference type="ARBA" id="ARBA00023125"/>
    </source>
</evidence>
<dbReference type="EMBL" id="LAZR01010030">
    <property type="protein sequence ID" value="KKM69200.1"/>
    <property type="molecule type" value="Genomic_DNA"/>
</dbReference>
<organism evidence="3">
    <name type="scientific">marine sediment metagenome</name>
    <dbReference type="NCBI Taxonomy" id="412755"/>
    <lineage>
        <taxon>unclassified sequences</taxon>
        <taxon>metagenomes</taxon>
        <taxon>ecological metagenomes</taxon>
    </lineage>
</organism>
<gene>
    <name evidence="3" type="ORF">LCGC14_1453240</name>
</gene>
<reference evidence="3" key="1">
    <citation type="journal article" date="2015" name="Nature">
        <title>Complex archaea that bridge the gap between prokaryotes and eukaryotes.</title>
        <authorList>
            <person name="Spang A."/>
            <person name="Saw J.H."/>
            <person name="Jorgensen S.L."/>
            <person name="Zaremba-Niedzwiedzka K."/>
            <person name="Martijn J."/>
            <person name="Lind A.E."/>
            <person name="van Eijk R."/>
            <person name="Schleper C."/>
            <person name="Guy L."/>
            <person name="Ettema T.J."/>
        </authorList>
    </citation>
    <scope>NUCLEOTIDE SEQUENCE</scope>
</reference>
<evidence type="ECO:0000313" key="3">
    <source>
        <dbReference type="EMBL" id="KKM69200.1"/>
    </source>
</evidence>
<dbReference type="AlphaFoldDB" id="A0A0F9LXT6"/>